<dbReference type="AlphaFoldDB" id="A0A2I0B5R6"/>
<dbReference type="Proteomes" id="UP000236161">
    <property type="component" value="Unassembled WGS sequence"/>
</dbReference>
<dbReference type="GO" id="GO:0004497">
    <property type="term" value="F:monooxygenase activity"/>
    <property type="evidence" value="ECO:0007669"/>
    <property type="project" value="UniProtKB-KW"/>
</dbReference>
<dbReference type="EC" id="1.14.-.-" evidence="1"/>
<gene>
    <name evidence="1" type="primary">SBH2</name>
    <name evidence="1" type="ORF">AXF42_Ash007928</name>
</gene>
<proteinExistence type="predicted"/>
<dbReference type="EMBL" id="KZ451911">
    <property type="protein sequence ID" value="PKA63132.1"/>
    <property type="molecule type" value="Genomic_DNA"/>
</dbReference>
<organism evidence="1 2">
    <name type="scientific">Apostasia shenzhenica</name>
    <dbReference type="NCBI Taxonomy" id="1088818"/>
    <lineage>
        <taxon>Eukaryota</taxon>
        <taxon>Viridiplantae</taxon>
        <taxon>Streptophyta</taxon>
        <taxon>Embryophyta</taxon>
        <taxon>Tracheophyta</taxon>
        <taxon>Spermatophyta</taxon>
        <taxon>Magnoliopsida</taxon>
        <taxon>Liliopsida</taxon>
        <taxon>Asparagales</taxon>
        <taxon>Orchidaceae</taxon>
        <taxon>Apostasioideae</taxon>
        <taxon>Apostasia</taxon>
    </lineage>
</organism>
<dbReference type="STRING" id="1088818.A0A2I0B5R6"/>
<keyword evidence="2" id="KW-1185">Reference proteome</keyword>
<sequence>MVTLVPITVYWMCSGVYLVLERKNDYRLHTKAEEDAKNTVFKGVVLQQIFQIIISLATLRVNVS</sequence>
<keyword evidence="1" id="KW-0560">Oxidoreductase</keyword>
<reference evidence="1 2" key="1">
    <citation type="journal article" date="2017" name="Nature">
        <title>The Apostasia genome and the evolution of orchids.</title>
        <authorList>
            <person name="Zhang G.Q."/>
            <person name="Liu K.W."/>
            <person name="Li Z."/>
            <person name="Lohaus R."/>
            <person name="Hsiao Y.Y."/>
            <person name="Niu S.C."/>
            <person name="Wang J.Y."/>
            <person name="Lin Y.C."/>
            <person name="Xu Q."/>
            <person name="Chen L.J."/>
            <person name="Yoshida K."/>
            <person name="Fujiwara S."/>
            <person name="Wang Z.W."/>
            <person name="Zhang Y.Q."/>
            <person name="Mitsuda N."/>
            <person name="Wang M."/>
            <person name="Liu G.H."/>
            <person name="Pecoraro L."/>
            <person name="Huang H.X."/>
            <person name="Xiao X.J."/>
            <person name="Lin M."/>
            <person name="Wu X.Y."/>
            <person name="Wu W.L."/>
            <person name="Chen Y.Y."/>
            <person name="Chang S.B."/>
            <person name="Sakamoto S."/>
            <person name="Ohme-Takagi M."/>
            <person name="Yagi M."/>
            <person name="Zeng S.J."/>
            <person name="Shen C.Y."/>
            <person name="Yeh C.M."/>
            <person name="Luo Y.B."/>
            <person name="Tsai W.C."/>
            <person name="Van de Peer Y."/>
            <person name="Liu Z.J."/>
        </authorList>
    </citation>
    <scope>NUCLEOTIDE SEQUENCE [LARGE SCALE GENOMIC DNA]</scope>
    <source>
        <strain evidence="2">cv. Shenzhen</strain>
        <tissue evidence="1">Stem</tissue>
    </source>
</reference>
<protein>
    <submittedName>
        <fullName evidence="1">Sphinganine C(4)-monooxygenase 2</fullName>
        <ecNumber evidence="1">1.14.-.-</ecNumber>
    </submittedName>
</protein>
<accession>A0A2I0B5R6</accession>
<evidence type="ECO:0000313" key="1">
    <source>
        <dbReference type="EMBL" id="PKA63132.1"/>
    </source>
</evidence>
<evidence type="ECO:0000313" key="2">
    <source>
        <dbReference type="Proteomes" id="UP000236161"/>
    </source>
</evidence>
<keyword evidence="1" id="KW-0503">Monooxygenase</keyword>
<name>A0A2I0B5R6_9ASPA</name>
<dbReference type="OrthoDB" id="1730905at2759"/>